<evidence type="ECO:0000256" key="3">
    <source>
        <dbReference type="ARBA" id="ARBA00008077"/>
    </source>
</evidence>
<dbReference type="GO" id="GO:0071679">
    <property type="term" value="P:commissural neuron axon guidance"/>
    <property type="evidence" value="ECO:0007669"/>
    <property type="project" value="TreeGrafter"/>
</dbReference>
<accession>A0A1I8MLM7</accession>
<keyword evidence="15" id="KW-0966">Cell projection</keyword>
<keyword evidence="12" id="KW-0675">Receptor</keyword>
<dbReference type="InterPro" id="IPR035683">
    <property type="entry name" value="SMO_7TM"/>
</dbReference>
<keyword evidence="5" id="KW-1003">Cell membrane</keyword>
<dbReference type="PROSITE" id="PS50038">
    <property type="entry name" value="FZ"/>
    <property type="match status" value="1"/>
</dbReference>
<evidence type="ECO:0000256" key="18">
    <source>
        <dbReference type="SAM" id="MobiDB-lite"/>
    </source>
</evidence>
<evidence type="ECO:0000256" key="13">
    <source>
        <dbReference type="ARBA" id="ARBA00023180"/>
    </source>
</evidence>
<feature type="transmembrane region" description="Helical" evidence="19">
    <location>
        <begin position="315"/>
        <end position="332"/>
    </location>
</feature>
<keyword evidence="14" id="KW-0807">Transducer</keyword>
<dbReference type="GO" id="GO:0007224">
    <property type="term" value="P:smoothened signaling pathway"/>
    <property type="evidence" value="ECO:0007669"/>
    <property type="project" value="TreeGrafter"/>
</dbReference>
<evidence type="ECO:0000256" key="8">
    <source>
        <dbReference type="ARBA" id="ARBA00022989"/>
    </source>
</evidence>
<feature type="region of interest" description="Disordered" evidence="18">
    <location>
        <begin position="733"/>
        <end position="780"/>
    </location>
</feature>
<dbReference type="Gene3D" id="1.10.2000.10">
    <property type="entry name" value="Frizzled cysteine-rich domain"/>
    <property type="match status" value="1"/>
</dbReference>
<feature type="transmembrane region" description="Helical" evidence="19">
    <location>
        <begin position="282"/>
        <end position="303"/>
    </location>
</feature>
<keyword evidence="11" id="KW-1015">Disulfide bond</keyword>
<feature type="transmembrane region" description="Helical" evidence="19">
    <location>
        <begin position="364"/>
        <end position="386"/>
    </location>
</feature>
<feature type="compositionally biased region" description="Basic and acidic residues" evidence="18">
    <location>
        <begin position="920"/>
        <end position="937"/>
    </location>
</feature>
<evidence type="ECO:0000256" key="19">
    <source>
        <dbReference type="SAM" id="Phobius"/>
    </source>
</evidence>
<dbReference type="GO" id="GO:0009888">
    <property type="term" value="P:tissue development"/>
    <property type="evidence" value="ECO:0007669"/>
    <property type="project" value="UniProtKB-ARBA"/>
</dbReference>
<dbReference type="eggNOG" id="KOG3577">
    <property type="taxonomic scope" value="Eukaryota"/>
</dbReference>
<dbReference type="InterPro" id="IPR020067">
    <property type="entry name" value="Frizzled_dom"/>
</dbReference>
<evidence type="ECO:0000256" key="12">
    <source>
        <dbReference type="ARBA" id="ARBA00023170"/>
    </source>
</evidence>
<feature type="transmembrane region" description="Helical" evidence="19">
    <location>
        <begin position="495"/>
        <end position="515"/>
    </location>
</feature>
<evidence type="ECO:0000256" key="6">
    <source>
        <dbReference type="ARBA" id="ARBA00022692"/>
    </source>
</evidence>
<keyword evidence="8 19" id="KW-1133">Transmembrane helix</keyword>
<evidence type="ECO:0000256" key="2">
    <source>
        <dbReference type="ARBA" id="ARBA00004651"/>
    </source>
</evidence>
<organism evidence="22">
    <name type="scientific">Musca domestica</name>
    <name type="common">House fly</name>
    <dbReference type="NCBI Taxonomy" id="7370"/>
    <lineage>
        <taxon>Eukaryota</taxon>
        <taxon>Metazoa</taxon>
        <taxon>Ecdysozoa</taxon>
        <taxon>Arthropoda</taxon>
        <taxon>Hexapoda</taxon>
        <taxon>Insecta</taxon>
        <taxon>Pterygota</taxon>
        <taxon>Neoptera</taxon>
        <taxon>Endopterygota</taxon>
        <taxon>Diptera</taxon>
        <taxon>Brachycera</taxon>
        <taxon>Muscomorpha</taxon>
        <taxon>Muscoidea</taxon>
        <taxon>Muscidae</taxon>
        <taxon>Musca</taxon>
    </lineage>
</organism>
<dbReference type="GO" id="GO:0005113">
    <property type="term" value="F:patched binding"/>
    <property type="evidence" value="ECO:0007669"/>
    <property type="project" value="TreeGrafter"/>
</dbReference>
<dbReference type="KEGG" id="mde:101901033"/>
<dbReference type="Gene3D" id="1.20.1070.10">
    <property type="entry name" value="Rhodopsin 7-helix transmembrane proteins"/>
    <property type="match status" value="1"/>
</dbReference>
<sequence>MSPTSRIKLKKDPHTCRCPPPTILFFALCIILLKLSLAEANITAATSLLAVATAPNVISHAATAISQATNQLQIPLEPINGTSNFRIYKKGKDDKHWLDGRGLSMQHVQCVRKGNCEKLQFSTCLGVKLPYTHTSLDLTISHSQKDIQERLKNMMALKHVPKCWAVIQPFICAVLAPKCENINGEDMVYLPSLEMCRLTLEPCRILYNTSYFPEYLKCNETHFPSKCNNEVREMKFNLTGQCLDPLVPAESSVSYHPGVEGCGVRCKDPLYTDGEHRQIQKLIGWGATLCFLCNLFVVATFMIDWENASKYPALIVFYINMCFMIACLGWLAQFTPGSREDIVCRKDGTLRHSEPTAGENLSCVVVFVIVYYFLIAAMVWFVFLTYAWHLRAVGNVQDRIDKKGSYFHLIAWSLPLVLTITTLALSEVDGNSIVGICFVGYRNHPIRSGLLLGPLCGVILVGGYFIIRGMIMLFGLKHFANDIKSTSASNKIHLIIVRMSVCALFTLLFILVSIACHVNEFRHSQEWAESLREYVNCTIFGRFNNEYVQCKLSQRPSVSVLQLHLLCLFGAGIVMSTWCWTPSSVETWKRYIRKKCGKDVSEEVKMPKHKVIAQTWAKRKEFEDKGRLSITLCNTHTDPVGLNFDVNDLNSSETNDISSTWANYLPQFVKRRMALTGATAANNASHHAGAAAHHNRKNSLDSEISFSVRHVSVESRRNSVDSQVSVKIQEMKTKVARSRGGRHHHHGKHSAGKRYQKARDFNGTSGARRHNGRRESSTSIESQIIALQKTTYPNSHHKLGLFAQSTKNHGGSKRRSGHGTLDPNDITEFLARNGQLILPFLQNQGMTTSSDEEENSKGSLKIQGSRLDVVLKQDLSDDNSEEFETRHHNGPQIEEIHDHDNEVDDHNNMHGRSSKTKRQSAYEELLKQTQKSHDSNHNHKHSRNSTRNSRHSRKSQALNTSQHKRSLKRNQTANSNRRKSTNSKIFEMDSLNTSDLNLQLKRELTFGSHRDDEDDDEDTASNDSFSSVDLDLPLNVFLQHSLSGQSKTSCDVGIQADAFDLSNRTSADEDDLKKCVRHMNHHNQRRNRYEADAYEMQSLVDKHKNTPLIMSEAEKLKMLLLPSK</sequence>
<keyword evidence="6 19" id="KW-0812">Transmembrane</keyword>
<feature type="transmembrane region" description="Helical" evidence="19">
    <location>
        <begin position="561"/>
        <end position="580"/>
    </location>
</feature>
<feature type="transmembrane region" description="Helical" evidence="19">
    <location>
        <begin position="451"/>
        <end position="474"/>
    </location>
</feature>
<dbReference type="PRINTS" id="PR00489">
    <property type="entry name" value="FRIZZLED"/>
</dbReference>
<dbReference type="VEuPathDB" id="VectorBase:MDOA006247"/>
<dbReference type="GO" id="GO:0030425">
    <property type="term" value="C:dendrite"/>
    <property type="evidence" value="ECO:0007669"/>
    <property type="project" value="TreeGrafter"/>
</dbReference>
<dbReference type="GO" id="GO:0007417">
    <property type="term" value="P:central nervous system development"/>
    <property type="evidence" value="ECO:0007669"/>
    <property type="project" value="TreeGrafter"/>
</dbReference>
<dbReference type="OrthoDB" id="10064659at2759"/>
<evidence type="ECO:0000256" key="15">
    <source>
        <dbReference type="ARBA" id="ARBA00023273"/>
    </source>
</evidence>
<evidence type="ECO:0000256" key="5">
    <source>
        <dbReference type="ARBA" id="ARBA00022475"/>
    </source>
</evidence>
<dbReference type="PANTHER" id="PTHR11309:SF35">
    <property type="entry name" value="PROTEIN SMOOTHENED"/>
    <property type="match status" value="1"/>
</dbReference>
<dbReference type="VEuPathDB" id="VectorBase:MDOMA2_006267"/>
<reference evidence="22" key="1">
    <citation type="submission" date="2020-05" db="UniProtKB">
        <authorList>
            <consortium name="EnsemblMetazoa"/>
        </authorList>
    </citation>
    <scope>IDENTIFICATION</scope>
    <source>
        <strain evidence="22">Aabys</strain>
    </source>
</reference>
<dbReference type="EnsemblMetazoa" id="MDOA006247-RA">
    <property type="protein sequence ID" value="MDOA006247-PA"/>
    <property type="gene ID" value="MDOA006247"/>
</dbReference>
<evidence type="ECO:0000256" key="17">
    <source>
        <dbReference type="PROSITE-ProRule" id="PRU00090"/>
    </source>
</evidence>
<comment type="caution">
    <text evidence="17">Lacks conserved residue(s) required for the propagation of feature annotation.</text>
</comment>
<evidence type="ECO:0000256" key="1">
    <source>
        <dbReference type="ARBA" id="ARBA00004138"/>
    </source>
</evidence>
<comment type="similarity">
    <text evidence="3">Belongs to the G-protein coupled receptor Fz/Smo family.</text>
</comment>
<dbReference type="PANTHER" id="PTHR11309">
    <property type="entry name" value="FRIZZLED"/>
    <property type="match status" value="1"/>
</dbReference>
<dbReference type="GO" id="GO:0005929">
    <property type="term" value="C:cilium"/>
    <property type="evidence" value="ECO:0007669"/>
    <property type="project" value="UniProtKB-SubCell"/>
</dbReference>
<comment type="subcellular location">
    <subcellularLocation>
        <location evidence="2">Cell membrane</location>
        <topology evidence="2">Multi-pass membrane protein</topology>
    </subcellularLocation>
    <subcellularLocation>
        <location evidence="1">Cell projection</location>
        <location evidence="1">Cilium</location>
    </subcellularLocation>
</comment>
<name>A0A1I8MLM7_MUSDO</name>
<feature type="domain" description="G-protein coupled receptors family 2 profile 2" evidence="21">
    <location>
        <begin position="279"/>
        <end position="544"/>
    </location>
</feature>
<keyword evidence="7" id="KW-0732">Signal</keyword>
<dbReference type="InterPro" id="IPR000539">
    <property type="entry name" value="Frizzled/Smoothened_7TM"/>
</dbReference>
<evidence type="ECO:0000313" key="22">
    <source>
        <dbReference type="EnsemblMetazoa" id="MDOA006247-PA"/>
    </source>
</evidence>
<dbReference type="SUPFAM" id="SSF63501">
    <property type="entry name" value="Frizzled cysteine-rich domain"/>
    <property type="match status" value="1"/>
</dbReference>
<keyword evidence="10 19" id="KW-0472">Membrane</keyword>
<dbReference type="STRING" id="7370.A0A1I8MLM7"/>
<evidence type="ECO:0000256" key="4">
    <source>
        <dbReference type="ARBA" id="ARBA00022473"/>
    </source>
</evidence>
<dbReference type="RefSeq" id="XP_005186442.2">
    <property type="nucleotide sequence ID" value="XM_005186385.4"/>
</dbReference>
<evidence type="ECO:0000256" key="14">
    <source>
        <dbReference type="ARBA" id="ARBA00023224"/>
    </source>
</evidence>
<evidence type="ECO:0000256" key="11">
    <source>
        <dbReference type="ARBA" id="ARBA00023157"/>
    </source>
</evidence>
<keyword evidence="4" id="KW-0217">Developmental protein</keyword>
<dbReference type="Pfam" id="PF01534">
    <property type="entry name" value="Frizzled"/>
    <property type="match status" value="1"/>
</dbReference>
<evidence type="ECO:0000259" key="20">
    <source>
        <dbReference type="PROSITE" id="PS50038"/>
    </source>
</evidence>
<dbReference type="PROSITE" id="PS50261">
    <property type="entry name" value="G_PROTEIN_RECEP_F2_4"/>
    <property type="match status" value="1"/>
</dbReference>
<keyword evidence="9" id="KW-0297">G-protein coupled receptor</keyword>
<dbReference type="AlphaFoldDB" id="A0A1I8MLM7"/>
<dbReference type="InterPro" id="IPR017981">
    <property type="entry name" value="GPCR_2-like_7TM"/>
</dbReference>
<dbReference type="GO" id="GO:0007389">
    <property type="term" value="P:pattern specification process"/>
    <property type="evidence" value="ECO:0007669"/>
    <property type="project" value="TreeGrafter"/>
</dbReference>
<dbReference type="CDD" id="cd15030">
    <property type="entry name" value="7tmF_SMO_homolog"/>
    <property type="match status" value="1"/>
</dbReference>
<dbReference type="GO" id="GO:0005886">
    <property type="term" value="C:plasma membrane"/>
    <property type="evidence" value="ECO:0007669"/>
    <property type="project" value="UniProtKB-SubCell"/>
</dbReference>
<proteinExistence type="inferred from homology"/>
<feature type="domain" description="FZ" evidence="20">
    <location>
        <begin position="111"/>
        <end position="230"/>
    </location>
</feature>
<dbReference type="Pfam" id="PF01392">
    <property type="entry name" value="Fz"/>
    <property type="match status" value="1"/>
</dbReference>
<dbReference type="InterPro" id="IPR036790">
    <property type="entry name" value="Frizzled_dom_sf"/>
</dbReference>
<feature type="region of interest" description="Disordered" evidence="18">
    <location>
        <begin position="901"/>
        <end position="988"/>
    </location>
</feature>
<evidence type="ECO:0000256" key="9">
    <source>
        <dbReference type="ARBA" id="ARBA00023040"/>
    </source>
</evidence>
<feature type="compositionally biased region" description="Basic residues" evidence="18">
    <location>
        <begin position="938"/>
        <end position="954"/>
    </location>
</feature>
<gene>
    <name evidence="22" type="primary">101901033</name>
</gene>
<protein>
    <recommendedName>
        <fullName evidence="16">Protein smoothened</fullName>
    </recommendedName>
</protein>
<evidence type="ECO:0000256" key="16">
    <source>
        <dbReference type="ARBA" id="ARBA00035037"/>
    </source>
</evidence>
<evidence type="ECO:0000256" key="10">
    <source>
        <dbReference type="ARBA" id="ARBA00023136"/>
    </source>
</evidence>
<dbReference type="GO" id="GO:0004930">
    <property type="term" value="F:G protein-coupled receptor activity"/>
    <property type="evidence" value="ECO:0007669"/>
    <property type="project" value="UniProtKB-KW"/>
</dbReference>
<feature type="region of interest" description="Disordered" evidence="18">
    <location>
        <begin position="805"/>
        <end position="824"/>
    </location>
</feature>
<evidence type="ECO:0000259" key="21">
    <source>
        <dbReference type="PROSITE" id="PS50261"/>
    </source>
</evidence>
<dbReference type="SMART" id="SM01330">
    <property type="entry name" value="Frizzled"/>
    <property type="match status" value="1"/>
</dbReference>
<dbReference type="InterPro" id="IPR015526">
    <property type="entry name" value="Frizzled/SFRP"/>
</dbReference>
<feature type="transmembrane region" description="Helical" evidence="19">
    <location>
        <begin position="406"/>
        <end position="425"/>
    </location>
</feature>
<evidence type="ECO:0000256" key="7">
    <source>
        <dbReference type="ARBA" id="ARBA00022729"/>
    </source>
</evidence>
<feature type="compositionally biased region" description="Basic residues" evidence="18">
    <location>
        <begin position="734"/>
        <end position="756"/>
    </location>
</feature>
<dbReference type="SMART" id="SM00063">
    <property type="entry name" value="FRI"/>
    <property type="match status" value="1"/>
</dbReference>
<dbReference type="FunFam" id="1.20.1070.10:FF:000068">
    <property type="entry name" value="Smoothened, frizzled class receptor"/>
    <property type="match status" value="1"/>
</dbReference>
<keyword evidence="13" id="KW-0325">Glycoprotein</keyword>